<gene>
    <name evidence="2" type="ORF">Q31b_46760</name>
</gene>
<dbReference type="InterPro" id="IPR011047">
    <property type="entry name" value="Quinoprotein_ADH-like_sf"/>
</dbReference>
<evidence type="ECO:0000259" key="1">
    <source>
        <dbReference type="Pfam" id="PF13360"/>
    </source>
</evidence>
<dbReference type="PANTHER" id="PTHR34512:SF30">
    <property type="entry name" value="OUTER MEMBRANE PROTEIN ASSEMBLY FACTOR BAMB"/>
    <property type="match status" value="1"/>
</dbReference>
<protein>
    <submittedName>
        <fullName evidence="2">Outer membrane biogenesis protein BamB</fullName>
    </submittedName>
</protein>
<evidence type="ECO:0000313" key="3">
    <source>
        <dbReference type="Proteomes" id="UP000315471"/>
    </source>
</evidence>
<name>A0A5C6DPV2_9BACT</name>
<sequence>MKNTRLTFLFPASAAVICVLLVLLWTTFSRPHQFARRKPGLDDTPDKVDTLDVRPLVATEPIVGPGSASAITGVWSGFRGQNRDAISTDPTPLGRAWSGDGPETVWQLEVEEGYASVAIQGGKVYLLDYDAENRFDVLKCLSLEDGQEIWRSGYPADVSPNHGMTRTIPAIENDFVVTMGPRCDVACWDAETGENQWLFRMVDRYGSEERQWYTGQCPLVENGRVILAPCGQDALLVALDLASGDEVWRTPNPRAWKMSHGSIMPIEYQAESTDDRQRMYVYCGTGGTVGVNAENGALLWDETSWDEHFATSPSPIGLPGNQIFLCSGYDRVGAMFLNIKKTQGQFVAVAGEELDRKAFNSEQQTPILYKNHLFGIRKHRGGQFVCLDLAGKELWNSGRDKFGHGPYMIADDLILMLADDGRLLAAEATADAYRPLWEKQIYLDGNEAWGPMAIAGGRLIVRDLTRLTCIDLRSQASDK</sequence>
<comment type="caution">
    <text evidence="2">The sequence shown here is derived from an EMBL/GenBank/DDBJ whole genome shotgun (WGS) entry which is preliminary data.</text>
</comment>
<organism evidence="2 3">
    <name type="scientific">Novipirellula aureliae</name>
    <dbReference type="NCBI Taxonomy" id="2527966"/>
    <lineage>
        <taxon>Bacteria</taxon>
        <taxon>Pseudomonadati</taxon>
        <taxon>Planctomycetota</taxon>
        <taxon>Planctomycetia</taxon>
        <taxon>Pirellulales</taxon>
        <taxon>Pirellulaceae</taxon>
        <taxon>Novipirellula</taxon>
    </lineage>
</organism>
<dbReference type="AlphaFoldDB" id="A0A5C6DPV2"/>
<dbReference type="OrthoDB" id="228829at2"/>
<dbReference type="RefSeq" id="WP_146601806.1">
    <property type="nucleotide sequence ID" value="NZ_SJPY01000007.1"/>
</dbReference>
<keyword evidence="3" id="KW-1185">Reference proteome</keyword>
<dbReference type="EMBL" id="SJPY01000007">
    <property type="protein sequence ID" value="TWU37887.1"/>
    <property type="molecule type" value="Genomic_DNA"/>
</dbReference>
<evidence type="ECO:0000313" key="2">
    <source>
        <dbReference type="EMBL" id="TWU37887.1"/>
    </source>
</evidence>
<dbReference type="InterPro" id="IPR018391">
    <property type="entry name" value="PQQ_b-propeller_rpt"/>
</dbReference>
<dbReference type="Gene3D" id="2.130.10.10">
    <property type="entry name" value="YVTN repeat-like/Quinoprotein amine dehydrogenase"/>
    <property type="match status" value="2"/>
</dbReference>
<dbReference type="SMART" id="SM00564">
    <property type="entry name" value="PQQ"/>
    <property type="match status" value="3"/>
</dbReference>
<dbReference type="InterPro" id="IPR015943">
    <property type="entry name" value="WD40/YVTN_repeat-like_dom_sf"/>
</dbReference>
<dbReference type="Pfam" id="PF13360">
    <property type="entry name" value="PQQ_2"/>
    <property type="match status" value="1"/>
</dbReference>
<reference evidence="2 3" key="1">
    <citation type="submission" date="2019-02" db="EMBL/GenBank/DDBJ databases">
        <title>Deep-cultivation of Planctomycetes and their phenomic and genomic characterization uncovers novel biology.</title>
        <authorList>
            <person name="Wiegand S."/>
            <person name="Jogler M."/>
            <person name="Boedeker C."/>
            <person name="Pinto D."/>
            <person name="Vollmers J."/>
            <person name="Rivas-Marin E."/>
            <person name="Kohn T."/>
            <person name="Peeters S.H."/>
            <person name="Heuer A."/>
            <person name="Rast P."/>
            <person name="Oberbeckmann S."/>
            <person name="Bunk B."/>
            <person name="Jeske O."/>
            <person name="Meyerdierks A."/>
            <person name="Storesund J.E."/>
            <person name="Kallscheuer N."/>
            <person name="Luecker S."/>
            <person name="Lage O.M."/>
            <person name="Pohl T."/>
            <person name="Merkel B.J."/>
            <person name="Hornburger P."/>
            <person name="Mueller R.-W."/>
            <person name="Bruemmer F."/>
            <person name="Labrenz M."/>
            <person name="Spormann A.M."/>
            <person name="Op Den Camp H."/>
            <person name="Overmann J."/>
            <person name="Amann R."/>
            <person name="Jetten M.S.M."/>
            <person name="Mascher T."/>
            <person name="Medema M.H."/>
            <person name="Devos D.P."/>
            <person name="Kaster A.-K."/>
            <person name="Ovreas L."/>
            <person name="Rohde M."/>
            <person name="Galperin M.Y."/>
            <person name="Jogler C."/>
        </authorList>
    </citation>
    <scope>NUCLEOTIDE SEQUENCE [LARGE SCALE GENOMIC DNA]</scope>
    <source>
        <strain evidence="2 3">Q31b</strain>
    </source>
</reference>
<dbReference type="PANTHER" id="PTHR34512">
    <property type="entry name" value="CELL SURFACE PROTEIN"/>
    <property type="match status" value="1"/>
</dbReference>
<feature type="domain" description="Pyrrolo-quinoline quinone repeat" evidence="1">
    <location>
        <begin position="137"/>
        <end position="389"/>
    </location>
</feature>
<dbReference type="Proteomes" id="UP000315471">
    <property type="component" value="Unassembled WGS sequence"/>
</dbReference>
<proteinExistence type="predicted"/>
<dbReference type="SUPFAM" id="SSF50998">
    <property type="entry name" value="Quinoprotein alcohol dehydrogenase-like"/>
    <property type="match status" value="1"/>
</dbReference>
<accession>A0A5C6DPV2</accession>
<dbReference type="InterPro" id="IPR002372">
    <property type="entry name" value="PQQ_rpt_dom"/>
</dbReference>